<reference evidence="2" key="1">
    <citation type="submission" date="2017-09" db="EMBL/GenBank/DDBJ databases">
        <title>Depth-based differentiation of microbial function through sediment-hosted aquifers and enrichment of novel symbionts in the deep terrestrial subsurface.</title>
        <authorList>
            <person name="Probst A.J."/>
            <person name="Ladd B."/>
            <person name="Jarett J.K."/>
            <person name="Geller-Mcgrath D.E."/>
            <person name="Sieber C.M.K."/>
            <person name="Emerson J.B."/>
            <person name="Anantharaman K."/>
            <person name="Thomas B.C."/>
            <person name="Malmstrom R."/>
            <person name="Stieglmeier M."/>
            <person name="Klingl A."/>
            <person name="Woyke T."/>
            <person name="Ryan C.M."/>
            <person name="Banfield J.F."/>
        </authorList>
    </citation>
    <scope>NUCLEOTIDE SEQUENCE [LARGE SCALE GENOMIC DNA]</scope>
</reference>
<dbReference type="Proteomes" id="UP000229615">
    <property type="component" value="Unassembled WGS sequence"/>
</dbReference>
<dbReference type="PANTHER" id="PTHR11669:SF8">
    <property type="entry name" value="DNA POLYMERASE III SUBUNIT DELTA"/>
    <property type="match status" value="1"/>
</dbReference>
<dbReference type="AlphaFoldDB" id="A0A2H0UQE1"/>
<evidence type="ECO:0000313" key="1">
    <source>
        <dbReference type="EMBL" id="PIR88613.1"/>
    </source>
</evidence>
<sequence>MQKKFTQLIKDNKLNHAHIFYGDVDGALKFAQGLCGYLENGNWQAQPKSDFRFVECTQKSIGVDESRLLSHFLSLTPSVSQKRSAVVFGAHSLTAQAQNALLKIAEEPPKNALLILILSDPNALLPTLRSRFQLHFFNPHSIVAVEAVEDIKKVAKQILTQTGKVRSETIKDFIKNELPWESLIKELITQLGENKEKNYTALKELLHRWELMNQFSTNRRLQLEAALESVK</sequence>
<dbReference type="Gene3D" id="3.40.50.300">
    <property type="entry name" value="P-loop containing nucleotide triphosphate hydrolases"/>
    <property type="match status" value="1"/>
</dbReference>
<proteinExistence type="predicted"/>
<dbReference type="EMBL" id="PFBB01000014">
    <property type="protein sequence ID" value="PIR88613.1"/>
    <property type="molecule type" value="Genomic_DNA"/>
</dbReference>
<dbReference type="SUPFAM" id="SSF52540">
    <property type="entry name" value="P-loop containing nucleoside triphosphate hydrolases"/>
    <property type="match status" value="1"/>
</dbReference>
<organism evidence="1 2">
    <name type="scientific">Candidatus Harrisonbacteria bacterium CG10_big_fil_rev_8_21_14_0_10_44_23</name>
    <dbReference type="NCBI Taxonomy" id="1974585"/>
    <lineage>
        <taxon>Bacteria</taxon>
        <taxon>Candidatus Harrisoniibacteriota</taxon>
    </lineage>
</organism>
<dbReference type="GO" id="GO:0006261">
    <property type="term" value="P:DNA-templated DNA replication"/>
    <property type="evidence" value="ECO:0007669"/>
    <property type="project" value="TreeGrafter"/>
</dbReference>
<dbReference type="InterPro" id="IPR027417">
    <property type="entry name" value="P-loop_NTPase"/>
</dbReference>
<dbReference type="InterPro" id="IPR050238">
    <property type="entry name" value="DNA_Rep/Repair_Clamp_Loader"/>
</dbReference>
<evidence type="ECO:0008006" key="3">
    <source>
        <dbReference type="Google" id="ProtNLM"/>
    </source>
</evidence>
<name>A0A2H0UQE1_9BACT</name>
<evidence type="ECO:0000313" key="2">
    <source>
        <dbReference type="Proteomes" id="UP000229615"/>
    </source>
</evidence>
<dbReference type="Pfam" id="PF13177">
    <property type="entry name" value="DNA_pol3_delta2"/>
    <property type="match status" value="1"/>
</dbReference>
<comment type="caution">
    <text evidence="1">The sequence shown here is derived from an EMBL/GenBank/DDBJ whole genome shotgun (WGS) entry which is preliminary data.</text>
</comment>
<gene>
    <name evidence="1" type="ORF">COU09_01360</name>
</gene>
<protein>
    <recommendedName>
        <fullName evidence="3">DNA polymerase III subunit delta</fullName>
    </recommendedName>
</protein>
<dbReference type="PANTHER" id="PTHR11669">
    <property type="entry name" value="REPLICATION FACTOR C / DNA POLYMERASE III GAMMA-TAU SUBUNIT"/>
    <property type="match status" value="1"/>
</dbReference>
<accession>A0A2H0UQE1</accession>